<keyword evidence="6" id="KW-1185">Reference proteome</keyword>
<dbReference type="Pfam" id="PF10181">
    <property type="entry name" value="PIG-H"/>
    <property type="match status" value="1"/>
</dbReference>
<organism evidence="5 6">
    <name type="scientific">Kalanchoe fedtschenkoi</name>
    <name type="common">Lavender scallops</name>
    <name type="synonym">South American air plant</name>
    <dbReference type="NCBI Taxonomy" id="63787"/>
    <lineage>
        <taxon>Eukaryota</taxon>
        <taxon>Viridiplantae</taxon>
        <taxon>Streptophyta</taxon>
        <taxon>Embryophyta</taxon>
        <taxon>Tracheophyta</taxon>
        <taxon>Spermatophyta</taxon>
        <taxon>Magnoliopsida</taxon>
        <taxon>eudicotyledons</taxon>
        <taxon>Gunneridae</taxon>
        <taxon>Pentapetalae</taxon>
        <taxon>Saxifragales</taxon>
        <taxon>Crassulaceae</taxon>
        <taxon>Kalanchoe</taxon>
    </lineage>
</organism>
<evidence type="ECO:0000256" key="3">
    <source>
        <dbReference type="SAM" id="Phobius"/>
    </source>
</evidence>
<evidence type="ECO:0000313" key="6">
    <source>
        <dbReference type="Proteomes" id="UP000594263"/>
    </source>
</evidence>
<dbReference type="OMA" id="EDVDIHH"/>
<feature type="transmembrane region" description="Helical" evidence="3">
    <location>
        <begin position="29"/>
        <end position="46"/>
    </location>
</feature>
<proteinExistence type="inferred from homology"/>
<dbReference type="InterPro" id="IPR044215">
    <property type="entry name" value="PIG-H"/>
</dbReference>
<name>A0A7N0URL5_KALFE</name>
<dbReference type="GO" id="GO:0006506">
    <property type="term" value="P:GPI anchor biosynthetic process"/>
    <property type="evidence" value="ECO:0007669"/>
    <property type="project" value="UniProtKB-UniPathway"/>
</dbReference>
<dbReference type="Proteomes" id="UP000594263">
    <property type="component" value="Unplaced"/>
</dbReference>
<dbReference type="PANTHER" id="PTHR15231:SF1">
    <property type="entry name" value="PHOSPHATIDYLINOSITOL N-ACETYLGLUCOSAMINYLTRANSFERASE SUBUNIT H"/>
    <property type="match status" value="1"/>
</dbReference>
<dbReference type="AlphaFoldDB" id="A0A7N0URL5"/>
<comment type="similarity">
    <text evidence="2">Belongs to the PIGH family.</text>
</comment>
<keyword evidence="3" id="KW-1133">Transmembrane helix</keyword>
<dbReference type="InterPro" id="IPR019328">
    <property type="entry name" value="PIGH-H_dom"/>
</dbReference>
<accession>A0A7N0URL5</accession>
<feature type="domain" description="Phosphatidylinositol N-acetylglucosaminyltransferase subunit H conserved" evidence="4">
    <location>
        <begin position="79"/>
        <end position="141"/>
    </location>
</feature>
<keyword evidence="3" id="KW-0812">Transmembrane</keyword>
<dbReference type="EnsemblPlants" id="Kaladp0081s0354.1.v1.1">
    <property type="protein sequence ID" value="Kaladp0081s0354.1.v1.1"/>
    <property type="gene ID" value="Kaladp0081s0354.v1.1"/>
</dbReference>
<sequence>MEDAKFAYVHHPSESVDVHHISLKTRPSLLLRVAALFLLAISLHLLLAKDLSVASCLWSFPLAAVLIKILLSRSVQKESVLIIPDFGIQLETYYGRKVVRRFVPIGKILQPILNECVTPMTCYWSLSMIVRGEEGLLLVFKELQPPVKMLVPIWKALRAAINNAENHLISG</sequence>
<evidence type="ECO:0000259" key="4">
    <source>
        <dbReference type="Pfam" id="PF10181"/>
    </source>
</evidence>
<evidence type="ECO:0000256" key="1">
    <source>
        <dbReference type="ARBA" id="ARBA00004687"/>
    </source>
</evidence>
<dbReference type="PANTHER" id="PTHR15231">
    <property type="entry name" value="PHOSPHATIDYLINOSITOL N-ACETYLGLUCOSAMINYLTRANSFERASE SUBUNIT H"/>
    <property type="match status" value="1"/>
</dbReference>
<evidence type="ECO:0000313" key="5">
    <source>
        <dbReference type="EnsemblPlants" id="Kaladp0081s0354.1.v1.1"/>
    </source>
</evidence>
<comment type="pathway">
    <text evidence="1">Glycolipid biosynthesis; glycosylphosphatidylinositol-anchor biosynthesis.</text>
</comment>
<reference evidence="5" key="1">
    <citation type="submission" date="2021-01" db="UniProtKB">
        <authorList>
            <consortium name="EnsemblPlants"/>
        </authorList>
    </citation>
    <scope>IDENTIFICATION</scope>
</reference>
<dbReference type="GO" id="GO:0000506">
    <property type="term" value="C:glycosylphosphatidylinositol-N-acetylglucosaminyltransferase (GPI-GnT) complex"/>
    <property type="evidence" value="ECO:0007669"/>
    <property type="project" value="InterPro"/>
</dbReference>
<feature type="transmembrane region" description="Helical" evidence="3">
    <location>
        <begin position="52"/>
        <end position="71"/>
    </location>
</feature>
<dbReference type="UniPathway" id="UPA00196"/>
<dbReference type="Gramene" id="Kaladp0081s0354.1.v1.1">
    <property type="protein sequence ID" value="Kaladp0081s0354.1.v1.1"/>
    <property type="gene ID" value="Kaladp0081s0354.v1.1"/>
</dbReference>
<keyword evidence="3" id="KW-0472">Membrane</keyword>
<evidence type="ECO:0000256" key="2">
    <source>
        <dbReference type="ARBA" id="ARBA00009610"/>
    </source>
</evidence>
<protein>
    <recommendedName>
        <fullName evidence="4">Phosphatidylinositol N-acetylglucosaminyltransferase subunit H conserved domain-containing protein</fullName>
    </recommendedName>
</protein>